<reference evidence="1" key="1">
    <citation type="submission" date="2021-02" db="EMBL/GenBank/DDBJ databases">
        <authorList>
            <consortium name="DOE Joint Genome Institute"/>
            <person name="Ahrendt S."/>
            <person name="Looney B.P."/>
            <person name="Miyauchi S."/>
            <person name="Morin E."/>
            <person name="Drula E."/>
            <person name="Courty P.E."/>
            <person name="Chicoki N."/>
            <person name="Fauchery L."/>
            <person name="Kohler A."/>
            <person name="Kuo A."/>
            <person name="Labutti K."/>
            <person name="Pangilinan J."/>
            <person name="Lipzen A."/>
            <person name="Riley R."/>
            <person name="Andreopoulos W."/>
            <person name="He G."/>
            <person name="Johnson J."/>
            <person name="Barry K.W."/>
            <person name="Grigoriev I.V."/>
            <person name="Nagy L."/>
            <person name="Hibbett D."/>
            <person name="Henrissat B."/>
            <person name="Matheny P.B."/>
            <person name="Labbe J."/>
            <person name="Martin F."/>
        </authorList>
    </citation>
    <scope>NUCLEOTIDE SEQUENCE</scope>
    <source>
        <strain evidence="1">FP105234-sp</strain>
    </source>
</reference>
<organism evidence="1 2">
    <name type="scientific">Auriscalpium vulgare</name>
    <dbReference type="NCBI Taxonomy" id="40419"/>
    <lineage>
        <taxon>Eukaryota</taxon>
        <taxon>Fungi</taxon>
        <taxon>Dikarya</taxon>
        <taxon>Basidiomycota</taxon>
        <taxon>Agaricomycotina</taxon>
        <taxon>Agaricomycetes</taxon>
        <taxon>Russulales</taxon>
        <taxon>Auriscalpiaceae</taxon>
        <taxon>Auriscalpium</taxon>
    </lineage>
</organism>
<keyword evidence="2" id="KW-1185">Reference proteome</keyword>
<evidence type="ECO:0000313" key="2">
    <source>
        <dbReference type="Proteomes" id="UP000814033"/>
    </source>
</evidence>
<gene>
    <name evidence="1" type="ORF">FA95DRAFT_292901</name>
</gene>
<accession>A0ACB8RJN8</accession>
<reference evidence="1" key="2">
    <citation type="journal article" date="2022" name="New Phytol.">
        <title>Evolutionary transition to the ectomycorrhizal habit in the genomes of a hyperdiverse lineage of mushroom-forming fungi.</title>
        <authorList>
            <person name="Looney B."/>
            <person name="Miyauchi S."/>
            <person name="Morin E."/>
            <person name="Drula E."/>
            <person name="Courty P.E."/>
            <person name="Kohler A."/>
            <person name="Kuo A."/>
            <person name="LaButti K."/>
            <person name="Pangilinan J."/>
            <person name="Lipzen A."/>
            <person name="Riley R."/>
            <person name="Andreopoulos W."/>
            <person name="He G."/>
            <person name="Johnson J."/>
            <person name="Nolan M."/>
            <person name="Tritt A."/>
            <person name="Barry K.W."/>
            <person name="Grigoriev I.V."/>
            <person name="Nagy L.G."/>
            <person name="Hibbett D."/>
            <person name="Henrissat B."/>
            <person name="Matheny P.B."/>
            <person name="Labbe J."/>
            <person name="Martin F.M."/>
        </authorList>
    </citation>
    <scope>NUCLEOTIDE SEQUENCE</scope>
    <source>
        <strain evidence="1">FP105234-sp</strain>
    </source>
</reference>
<protein>
    <submittedName>
        <fullName evidence="1">Uncharacterized protein</fullName>
    </submittedName>
</protein>
<sequence length="155" mass="17056">MAKLATGAIVMMPTKHDARTVQVGGQPDQVALVALRRLRIPAQKDRRACRLGSPRVQTSRPVVSNEPSNWIPPSCGYEFKHGCFSDMLRQLMEKPRSASGDRKLSARLVRKVQECFCGLPGPCQRRSRHVGDDRVRAALVDGVHIGVCSTDPVSL</sequence>
<evidence type="ECO:0000313" key="1">
    <source>
        <dbReference type="EMBL" id="KAI0044255.1"/>
    </source>
</evidence>
<proteinExistence type="predicted"/>
<name>A0ACB8RJN8_9AGAM</name>
<dbReference type="Proteomes" id="UP000814033">
    <property type="component" value="Unassembled WGS sequence"/>
</dbReference>
<dbReference type="EMBL" id="MU275989">
    <property type="protein sequence ID" value="KAI0044255.1"/>
    <property type="molecule type" value="Genomic_DNA"/>
</dbReference>
<comment type="caution">
    <text evidence="1">The sequence shown here is derived from an EMBL/GenBank/DDBJ whole genome shotgun (WGS) entry which is preliminary data.</text>
</comment>